<keyword evidence="2" id="KW-1185">Reference proteome</keyword>
<dbReference type="RefSeq" id="XP_007413054.1">
    <property type="nucleotide sequence ID" value="XM_007412992.1"/>
</dbReference>
<dbReference type="GeneID" id="18935400"/>
<evidence type="ECO:0000313" key="1">
    <source>
        <dbReference type="EMBL" id="EGG03607.1"/>
    </source>
</evidence>
<dbReference type="AlphaFoldDB" id="F4RVE1"/>
<accession>F4RVE1</accession>
<gene>
    <name evidence="1" type="ORF">MELLADRAFT_90004</name>
</gene>
<organism evidence="2">
    <name type="scientific">Melampsora larici-populina (strain 98AG31 / pathotype 3-4-7)</name>
    <name type="common">Poplar leaf rust fungus</name>
    <dbReference type="NCBI Taxonomy" id="747676"/>
    <lineage>
        <taxon>Eukaryota</taxon>
        <taxon>Fungi</taxon>
        <taxon>Dikarya</taxon>
        <taxon>Basidiomycota</taxon>
        <taxon>Pucciniomycotina</taxon>
        <taxon>Pucciniomycetes</taxon>
        <taxon>Pucciniales</taxon>
        <taxon>Melampsoraceae</taxon>
        <taxon>Melampsora</taxon>
    </lineage>
</organism>
<dbReference type="Proteomes" id="UP000001072">
    <property type="component" value="Unassembled WGS sequence"/>
</dbReference>
<protein>
    <submittedName>
        <fullName evidence="1">Uncharacterized protein</fullName>
    </submittedName>
</protein>
<dbReference type="EMBL" id="GL883123">
    <property type="protein sequence ID" value="EGG03607.1"/>
    <property type="molecule type" value="Genomic_DNA"/>
</dbReference>
<evidence type="ECO:0000313" key="2">
    <source>
        <dbReference type="Proteomes" id="UP000001072"/>
    </source>
</evidence>
<dbReference type="InParanoid" id="F4RVE1"/>
<sequence length="49" mass="5395">MTGNNPRTLSFVTSLSFQSVIPFHLLYSQLAIFNRSGTSLSSRTGETET</sequence>
<reference evidence="2" key="1">
    <citation type="journal article" date="2011" name="Proc. Natl. Acad. Sci. U.S.A.">
        <title>Obligate biotrophy features unraveled by the genomic analysis of rust fungi.</title>
        <authorList>
            <person name="Duplessis S."/>
            <person name="Cuomo C.A."/>
            <person name="Lin Y.-C."/>
            <person name="Aerts A."/>
            <person name="Tisserant E."/>
            <person name="Veneault-Fourrey C."/>
            <person name="Joly D.L."/>
            <person name="Hacquard S."/>
            <person name="Amselem J."/>
            <person name="Cantarel B.L."/>
            <person name="Chiu R."/>
            <person name="Coutinho P.M."/>
            <person name="Feau N."/>
            <person name="Field M."/>
            <person name="Frey P."/>
            <person name="Gelhaye E."/>
            <person name="Goldberg J."/>
            <person name="Grabherr M.G."/>
            <person name="Kodira C.D."/>
            <person name="Kohler A."/>
            <person name="Kuees U."/>
            <person name="Lindquist E.A."/>
            <person name="Lucas S.M."/>
            <person name="Mago R."/>
            <person name="Mauceli E."/>
            <person name="Morin E."/>
            <person name="Murat C."/>
            <person name="Pangilinan J.L."/>
            <person name="Park R."/>
            <person name="Pearson M."/>
            <person name="Quesneville H."/>
            <person name="Rouhier N."/>
            <person name="Sakthikumar S."/>
            <person name="Salamov A.A."/>
            <person name="Schmutz J."/>
            <person name="Selles B."/>
            <person name="Shapiro H."/>
            <person name="Tanguay P."/>
            <person name="Tuskan G.A."/>
            <person name="Henrissat B."/>
            <person name="Van de Peer Y."/>
            <person name="Rouze P."/>
            <person name="Ellis J.G."/>
            <person name="Dodds P.N."/>
            <person name="Schein J.E."/>
            <person name="Zhong S."/>
            <person name="Hamelin R.C."/>
            <person name="Grigoriev I.V."/>
            <person name="Szabo L.J."/>
            <person name="Martin F."/>
        </authorList>
    </citation>
    <scope>NUCLEOTIDE SEQUENCE [LARGE SCALE GENOMIC DNA]</scope>
    <source>
        <strain evidence="2">98AG31 / pathotype 3-4-7</strain>
    </source>
</reference>
<dbReference type="KEGG" id="mlr:MELLADRAFT_90004"/>
<dbReference type="HOGENOM" id="CLU_3143448_0_0_1"/>
<dbReference type="VEuPathDB" id="FungiDB:MELLADRAFT_90004"/>
<name>F4RVE1_MELLP</name>
<proteinExistence type="predicted"/>